<feature type="region of interest" description="Disordered" evidence="1">
    <location>
        <begin position="96"/>
        <end position="118"/>
    </location>
</feature>
<dbReference type="EMBL" id="JARKIE010000323">
    <property type="protein sequence ID" value="KAJ7654309.1"/>
    <property type="molecule type" value="Genomic_DNA"/>
</dbReference>
<reference evidence="2" key="1">
    <citation type="submission" date="2023-03" db="EMBL/GenBank/DDBJ databases">
        <title>Massive genome expansion in bonnet fungi (Mycena s.s.) driven by repeated elements and novel gene families across ecological guilds.</title>
        <authorList>
            <consortium name="Lawrence Berkeley National Laboratory"/>
            <person name="Harder C.B."/>
            <person name="Miyauchi S."/>
            <person name="Viragh M."/>
            <person name="Kuo A."/>
            <person name="Thoen E."/>
            <person name="Andreopoulos B."/>
            <person name="Lu D."/>
            <person name="Skrede I."/>
            <person name="Drula E."/>
            <person name="Henrissat B."/>
            <person name="Morin E."/>
            <person name="Kohler A."/>
            <person name="Barry K."/>
            <person name="LaButti K."/>
            <person name="Morin E."/>
            <person name="Salamov A."/>
            <person name="Lipzen A."/>
            <person name="Mereny Z."/>
            <person name="Hegedus B."/>
            <person name="Baldrian P."/>
            <person name="Stursova M."/>
            <person name="Weitz H."/>
            <person name="Taylor A."/>
            <person name="Grigoriev I.V."/>
            <person name="Nagy L.G."/>
            <person name="Martin F."/>
            <person name="Kauserud H."/>
        </authorList>
    </citation>
    <scope>NUCLEOTIDE SEQUENCE</scope>
    <source>
        <strain evidence="2">CBHHK067</strain>
    </source>
</reference>
<keyword evidence="3" id="KW-1185">Reference proteome</keyword>
<accession>A0AAD7CNA2</accession>
<organism evidence="2 3">
    <name type="scientific">Mycena rosella</name>
    <name type="common">Pink bonnet</name>
    <name type="synonym">Agaricus rosellus</name>
    <dbReference type="NCBI Taxonomy" id="1033263"/>
    <lineage>
        <taxon>Eukaryota</taxon>
        <taxon>Fungi</taxon>
        <taxon>Dikarya</taxon>
        <taxon>Basidiomycota</taxon>
        <taxon>Agaricomycotina</taxon>
        <taxon>Agaricomycetes</taxon>
        <taxon>Agaricomycetidae</taxon>
        <taxon>Agaricales</taxon>
        <taxon>Marasmiineae</taxon>
        <taxon>Mycenaceae</taxon>
        <taxon>Mycena</taxon>
    </lineage>
</organism>
<evidence type="ECO:0000313" key="2">
    <source>
        <dbReference type="EMBL" id="KAJ7654309.1"/>
    </source>
</evidence>
<feature type="region of interest" description="Disordered" evidence="1">
    <location>
        <begin position="70"/>
        <end position="89"/>
    </location>
</feature>
<dbReference type="AlphaFoldDB" id="A0AAD7CNA2"/>
<name>A0AAD7CNA2_MYCRO</name>
<evidence type="ECO:0000313" key="3">
    <source>
        <dbReference type="Proteomes" id="UP001221757"/>
    </source>
</evidence>
<gene>
    <name evidence="2" type="ORF">B0H17DRAFT_1338301</name>
</gene>
<proteinExistence type="predicted"/>
<sequence>MRSCSSGSLVADLGAAEAWTSTPYPPGEPAAALRGHRRVVRVPVPVPSSAPDYISISTIAQRKRTHTFIGSALHPPSCPPRRGREKPSVRVALARPPSGRARRATRTGTATPATHHSTGTCLAGKQLFLQQPLTRRGRPEDQRTALHLALTPQRRTDAFAVALGGFRVVVVVVVLFPTPPPPSSLPPSVALTVVTIRRPTRRAAPFPFPLSLPRD</sequence>
<evidence type="ECO:0000256" key="1">
    <source>
        <dbReference type="SAM" id="MobiDB-lite"/>
    </source>
</evidence>
<dbReference type="Proteomes" id="UP001221757">
    <property type="component" value="Unassembled WGS sequence"/>
</dbReference>
<comment type="caution">
    <text evidence="2">The sequence shown here is derived from an EMBL/GenBank/DDBJ whole genome shotgun (WGS) entry which is preliminary data.</text>
</comment>
<protein>
    <submittedName>
        <fullName evidence="2">Uncharacterized protein</fullName>
    </submittedName>
</protein>